<organism evidence="13 14">
    <name type="scientific">Enhygromyxa salina</name>
    <dbReference type="NCBI Taxonomy" id="215803"/>
    <lineage>
        <taxon>Bacteria</taxon>
        <taxon>Pseudomonadati</taxon>
        <taxon>Myxococcota</taxon>
        <taxon>Polyangia</taxon>
        <taxon>Nannocystales</taxon>
        <taxon>Nannocystaceae</taxon>
        <taxon>Enhygromyxa</taxon>
    </lineage>
</organism>
<dbReference type="InterPro" id="IPR044068">
    <property type="entry name" value="CB"/>
</dbReference>
<evidence type="ECO:0000256" key="3">
    <source>
        <dbReference type="ARBA" id="ARBA00022490"/>
    </source>
</evidence>
<dbReference type="SUPFAM" id="SSF56349">
    <property type="entry name" value="DNA breaking-rejoining enzymes"/>
    <property type="match status" value="1"/>
</dbReference>
<dbReference type="CDD" id="cd00798">
    <property type="entry name" value="INT_XerDC_C"/>
    <property type="match status" value="1"/>
</dbReference>
<dbReference type="Gene3D" id="1.10.443.10">
    <property type="entry name" value="Intergrase catalytic core"/>
    <property type="match status" value="1"/>
</dbReference>
<dbReference type="PANTHER" id="PTHR30349">
    <property type="entry name" value="PHAGE INTEGRASE-RELATED"/>
    <property type="match status" value="1"/>
</dbReference>
<feature type="active site" evidence="10">
    <location>
        <position position="252"/>
    </location>
</feature>
<evidence type="ECO:0000313" key="13">
    <source>
        <dbReference type="EMBL" id="PRP99565.1"/>
    </source>
</evidence>
<dbReference type="Proteomes" id="UP000238823">
    <property type="component" value="Unassembled WGS sequence"/>
</dbReference>
<gene>
    <name evidence="13" type="primary">xerD_3</name>
    <name evidence="10" type="synonym">xerC</name>
    <name evidence="13" type="ORF">ENSA7_62030</name>
</gene>
<dbReference type="PANTHER" id="PTHR30349:SF81">
    <property type="entry name" value="TYROSINE RECOMBINASE XERC"/>
    <property type="match status" value="1"/>
</dbReference>
<comment type="similarity">
    <text evidence="10">Belongs to the 'phage' integrase family. XerC subfamily.</text>
</comment>
<keyword evidence="4 10" id="KW-0132">Cell division</keyword>
<dbReference type="PROSITE" id="PS51900">
    <property type="entry name" value="CB"/>
    <property type="match status" value="1"/>
</dbReference>
<comment type="subunit">
    <text evidence="10">Forms a cyclic heterotetrameric complex composed of two molecules of XerC and two molecules of XerD.</text>
</comment>
<feature type="active site" description="O-(3'-phospho-DNA)-tyrosine intermediate" evidence="10">
    <location>
        <position position="287"/>
    </location>
</feature>
<evidence type="ECO:0000256" key="4">
    <source>
        <dbReference type="ARBA" id="ARBA00022618"/>
    </source>
</evidence>
<dbReference type="AlphaFoldDB" id="A0A2S9Y3A9"/>
<evidence type="ECO:0000259" key="12">
    <source>
        <dbReference type="PROSITE" id="PS51900"/>
    </source>
</evidence>
<dbReference type="InterPro" id="IPR013762">
    <property type="entry name" value="Integrase-like_cat_sf"/>
</dbReference>
<name>A0A2S9Y3A9_9BACT</name>
<dbReference type="HAMAP" id="MF_01808">
    <property type="entry name" value="Recomb_XerC_XerD"/>
    <property type="match status" value="1"/>
</dbReference>
<feature type="domain" description="Core-binding (CB)" evidence="12">
    <location>
        <begin position="5"/>
        <end position="91"/>
    </location>
</feature>
<dbReference type="OrthoDB" id="9801717at2"/>
<keyword evidence="5 10" id="KW-0159">Chromosome partition</keyword>
<dbReference type="GO" id="GO:0003677">
    <property type="term" value="F:DNA binding"/>
    <property type="evidence" value="ECO:0007669"/>
    <property type="project" value="UniProtKB-UniRule"/>
</dbReference>
<evidence type="ECO:0000256" key="6">
    <source>
        <dbReference type="ARBA" id="ARBA00022908"/>
    </source>
</evidence>
<dbReference type="InterPro" id="IPR011932">
    <property type="entry name" value="Recomb_XerD"/>
</dbReference>
<dbReference type="Pfam" id="PF00589">
    <property type="entry name" value="Phage_integrase"/>
    <property type="match status" value="1"/>
</dbReference>
<keyword evidence="8 10" id="KW-0233">DNA recombination</keyword>
<keyword evidence="9 10" id="KW-0131">Cell cycle</keyword>
<dbReference type="RefSeq" id="WP_106093064.1">
    <property type="nucleotide sequence ID" value="NZ_PVNL01000120.1"/>
</dbReference>
<dbReference type="InterPro" id="IPR050090">
    <property type="entry name" value="Tyrosine_recombinase_XerCD"/>
</dbReference>
<feature type="active site" evidence="10">
    <location>
        <position position="152"/>
    </location>
</feature>
<feature type="active site" evidence="10">
    <location>
        <position position="255"/>
    </location>
</feature>
<accession>A0A2S9Y3A9</accession>
<evidence type="ECO:0000256" key="8">
    <source>
        <dbReference type="ARBA" id="ARBA00023172"/>
    </source>
</evidence>
<evidence type="ECO:0000256" key="2">
    <source>
        <dbReference type="ARBA" id="ARBA00010450"/>
    </source>
</evidence>
<dbReference type="InterPro" id="IPR023009">
    <property type="entry name" value="Tyrosine_recombinase_XerC/XerD"/>
</dbReference>
<dbReference type="Gene3D" id="1.10.150.130">
    <property type="match status" value="1"/>
</dbReference>
<comment type="subcellular location">
    <subcellularLocation>
        <location evidence="1 10">Cytoplasm</location>
    </subcellularLocation>
</comment>
<dbReference type="GO" id="GO:0051301">
    <property type="term" value="P:cell division"/>
    <property type="evidence" value="ECO:0007669"/>
    <property type="project" value="UniProtKB-KW"/>
</dbReference>
<keyword evidence="7 10" id="KW-0238">DNA-binding</keyword>
<keyword evidence="3 10" id="KW-0963">Cytoplasm</keyword>
<evidence type="ECO:0000256" key="7">
    <source>
        <dbReference type="ARBA" id="ARBA00023125"/>
    </source>
</evidence>
<reference evidence="13 14" key="1">
    <citation type="submission" date="2018-03" db="EMBL/GenBank/DDBJ databases">
        <title>Draft Genome Sequences of the Obligatory Marine Myxobacteria Enhygromyxa salina SWB007.</title>
        <authorList>
            <person name="Poehlein A."/>
            <person name="Moghaddam J.A."/>
            <person name="Harms H."/>
            <person name="Alanjari M."/>
            <person name="Koenig G.M."/>
            <person name="Daniel R."/>
            <person name="Schaeberle T.F."/>
        </authorList>
    </citation>
    <scope>NUCLEOTIDE SEQUENCE [LARGE SCALE GENOMIC DNA]</scope>
    <source>
        <strain evidence="13 14">SWB007</strain>
    </source>
</reference>
<evidence type="ECO:0000259" key="11">
    <source>
        <dbReference type="PROSITE" id="PS51898"/>
    </source>
</evidence>
<keyword evidence="6 10" id="KW-0229">DNA integration</keyword>
<dbReference type="InterPro" id="IPR002104">
    <property type="entry name" value="Integrase_catalytic"/>
</dbReference>
<sequence>MARALELDDAVEDYLQHLKVERNLALNSVEAYANDLRQLLDHLGSVGVTTTAQITPPLLLGFLRALTERGLAARSQARRWVAVRGLFRWLRLENLIDVDPTQGIRMPKAGAKLPELLSRTEIDALLAAPGVDTPLGLRDTALLEFMYATGCRVSEASDLELDALHLDQGLVVLTGKGDKQRMVPLGDCALVALLAYIESGRPALIERARGKARRDPHVFLNCRGARLSRQGWFQRLREHAIAAGITRAISPHKLRHSFATHLIEGGADLRAVQTLLGHADISTTQIYTHLSQSHVRHAYDLHHPRA</sequence>
<dbReference type="GO" id="GO:0006313">
    <property type="term" value="P:DNA transposition"/>
    <property type="evidence" value="ECO:0007669"/>
    <property type="project" value="UniProtKB-UniRule"/>
</dbReference>
<comment type="function">
    <text evidence="10">Site-specific tyrosine recombinase, which acts by catalyzing the cutting and rejoining of the recombining DNA molecules. The XerC-XerD complex is essential to convert dimers of the bacterial chromosome into monomers to permit their segregation at cell division. It also contributes to the segregational stability of plasmids.</text>
</comment>
<evidence type="ECO:0000256" key="5">
    <source>
        <dbReference type="ARBA" id="ARBA00022829"/>
    </source>
</evidence>
<dbReference type="Pfam" id="PF02899">
    <property type="entry name" value="Phage_int_SAM_1"/>
    <property type="match status" value="1"/>
</dbReference>
<dbReference type="InterPro" id="IPR004107">
    <property type="entry name" value="Integrase_SAM-like_N"/>
</dbReference>
<feature type="domain" description="Tyr recombinase" evidence="11">
    <location>
        <begin position="112"/>
        <end position="300"/>
    </location>
</feature>
<feature type="active site" evidence="10">
    <location>
        <position position="176"/>
    </location>
</feature>
<protein>
    <recommendedName>
        <fullName evidence="10">Tyrosine recombinase XerC</fullName>
    </recommendedName>
</protein>
<evidence type="ECO:0000256" key="10">
    <source>
        <dbReference type="HAMAP-Rule" id="MF_01808"/>
    </source>
</evidence>
<dbReference type="NCBIfam" id="NF001399">
    <property type="entry name" value="PRK00283.1"/>
    <property type="match status" value="1"/>
</dbReference>
<dbReference type="GO" id="GO:0005737">
    <property type="term" value="C:cytoplasm"/>
    <property type="evidence" value="ECO:0007669"/>
    <property type="project" value="UniProtKB-SubCell"/>
</dbReference>
<evidence type="ECO:0000313" key="14">
    <source>
        <dbReference type="Proteomes" id="UP000238823"/>
    </source>
</evidence>
<dbReference type="EMBL" id="PVNL01000120">
    <property type="protein sequence ID" value="PRP99565.1"/>
    <property type="molecule type" value="Genomic_DNA"/>
</dbReference>
<dbReference type="GO" id="GO:0009037">
    <property type="term" value="F:tyrosine-based site-specific recombinase activity"/>
    <property type="evidence" value="ECO:0007669"/>
    <property type="project" value="UniProtKB-UniRule"/>
</dbReference>
<dbReference type="PROSITE" id="PS51898">
    <property type="entry name" value="TYR_RECOMBINASE"/>
    <property type="match status" value="1"/>
</dbReference>
<comment type="caution">
    <text evidence="13">The sequence shown here is derived from an EMBL/GenBank/DDBJ whole genome shotgun (WGS) entry which is preliminary data.</text>
</comment>
<dbReference type="NCBIfam" id="TIGR02225">
    <property type="entry name" value="recomb_XerD"/>
    <property type="match status" value="1"/>
</dbReference>
<dbReference type="GO" id="GO:0007059">
    <property type="term" value="P:chromosome segregation"/>
    <property type="evidence" value="ECO:0007669"/>
    <property type="project" value="UniProtKB-UniRule"/>
</dbReference>
<proteinExistence type="inferred from homology"/>
<dbReference type="InterPro" id="IPR011010">
    <property type="entry name" value="DNA_brk_join_enz"/>
</dbReference>
<feature type="active site" evidence="10">
    <location>
        <position position="278"/>
    </location>
</feature>
<comment type="similarity">
    <text evidence="2">Belongs to the 'phage' integrase family. XerD subfamily.</text>
</comment>
<evidence type="ECO:0000256" key="9">
    <source>
        <dbReference type="ARBA" id="ARBA00023306"/>
    </source>
</evidence>
<dbReference type="InterPro" id="IPR010998">
    <property type="entry name" value="Integrase_recombinase_N"/>
</dbReference>
<evidence type="ECO:0000256" key="1">
    <source>
        <dbReference type="ARBA" id="ARBA00004496"/>
    </source>
</evidence>